<sequence>MLNSKVTTISYREGLGLLEVYDCYDNLLGLVVGEYEGSLLVAIGDHKLKYYGEEYIDFELMEMRCAKKLFCVQRERHVDKKKLFNALQVWWEKRYSEPFHYYKGVILYNLKRKDWAGFNLLEAINTSHFVLLPYKNLNHTIKTSFDKGKLFLEEVGFRGISCEVYNYPKVVYGERRGAWKKNEKNDSQVKTELSLKSGDVCFIKKYPYLIPAKKGDKVLVKLNQDMPMEIFCGGVNYHLHV</sequence>
<dbReference type="AlphaFoldDB" id="A0AAU8HR98"/>
<evidence type="ECO:0000313" key="1">
    <source>
        <dbReference type="EMBL" id="XCI27651.1"/>
    </source>
</evidence>
<dbReference type="EMBL" id="CP159485">
    <property type="protein sequence ID" value="XCI27651.1"/>
    <property type="molecule type" value="Genomic_DNA"/>
</dbReference>
<accession>A0AAU8HR98</accession>
<dbReference type="RefSeq" id="WP_353892229.1">
    <property type="nucleotide sequence ID" value="NZ_CP159485.1"/>
</dbReference>
<reference evidence="1" key="2">
    <citation type="submission" date="2024-06" db="EMBL/GenBank/DDBJ databases">
        <authorList>
            <person name="Petrova K.O."/>
            <person name="Toshchakov S.V."/>
            <person name="Boltjanskaja Y.V."/>
            <person name="Kevbrin V.V."/>
        </authorList>
    </citation>
    <scope>NUCLEOTIDE SEQUENCE</scope>
    <source>
        <strain evidence="1">Z-710</strain>
    </source>
</reference>
<gene>
    <name evidence="1" type="ORF">PRVXH_001559</name>
</gene>
<protein>
    <submittedName>
        <fullName evidence="1">Uncharacterized protein</fullName>
    </submittedName>
</protein>
<proteinExistence type="predicted"/>
<organism evidence="1">
    <name type="scientific">Proteinivorax hydrogeniformans</name>
    <dbReference type="NCBI Taxonomy" id="1826727"/>
    <lineage>
        <taxon>Bacteria</taxon>
        <taxon>Bacillati</taxon>
        <taxon>Bacillota</taxon>
        <taxon>Clostridia</taxon>
        <taxon>Eubacteriales</taxon>
        <taxon>Proteinivoracaceae</taxon>
        <taxon>Proteinivorax</taxon>
    </lineage>
</organism>
<reference evidence="1" key="1">
    <citation type="journal article" date="2018" name="Antonie Van Leeuwenhoek">
        <title>Proteinivorax hydrogeniformans sp. nov., an anaerobic, haloalkaliphilic bacterium fermenting proteinaceous compounds with high hydrogen production.</title>
        <authorList>
            <person name="Boltyanskaya Y."/>
            <person name="Detkova E."/>
            <person name="Pimenov N."/>
            <person name="Kevbrin V."/>
        </authorList>
    </citation>
    <scope>NUCLEOTIDE SEQUENCE</scope>
    <source>
        <strain evidence="1">Z-710</strain>
    </source>
</reference>
<name>A0AAU8HR98_9FIRM</name>